<dbReference type="EMBL" id="JAAGNX010000003">
    <property type="protein sequence ID" value="NDV63223.1"/>
    <property type="molecule type" value="Genomic_DNA"/>
</dbReference>
<evidence type="ECO:0000259" key="1">
    <source>
        <dbReference type="Pfam" id="PF13709"/>
    </source>
</evidence>
<gene>
    <name evidence="2" type="ORF">G0Q06_12225</name>
</gene>
<protein>
    <submittedName>
        <fullName evidence="2">DUF4159 domain-containing protein</fullName>
    </submittedName>
</protein>
<comment type="caution">
    <text evidence="2">The sequence shown here is derived from an EMBL/GenBank/DDBJ whole genome shotgun (WGS) entry which is preliminary data.</text>
</comment>
<reference evidence="2 3" key="1">
    <citation type="submission" date="2020-02" db="EMBL/GenBank/DDBJ databases">
        <title>Albibacoteraceae fam. nov., the first described family within the subdivision 4 Verrucomicrobia.</title>
        <authorList>
            <person name="Xi F."/>
        </authorList>
    </citation>
    <scope>NUCLEOTIDE SEQUENCE [LARGE SCALE GENOMIC DNA]</scope>
    <source>
        <strain evidence="2 3">CK1056</strain>
    </source>
</reference>
<keyword evidence="3" id="KW-1185">Reference proteome</keyword>
<dbReference type="AlphaFoldDB" id="A0A6B2M391"/>
<dbReference type="RefSeq" id="WP_163966470.1">
    <property type="nucleotide sequence ID" value="NZ_JAAGNX010000003.1"/>
</dbReference>
<dbReference type="Proteomes" id="UP000478417">
    <property type="component" value="Unassembled WGS sequence"/>
</dbReference>
<dbReference type="Gene3D" id="3.40.50.12140">
    <property type="entry name" value="Domain of unknown function DUF4159"/>
    <property type="match status" value="1"/>
</dbReference>
<evidence type="ECO:0000313" key="2">
    <source>
        <dbReference type="EMBL" id="NDV63223.1"/>
    </source>
</evidence>
<sequence length="330" mass="37183">MSLRFPVYLFLIGLILFPAALGAQEEATTGQSGLRIVQLVGGEPLRRNHPAGLPSLLLEISRITRFNFSPDPIFIKSFDDPRLFESGIAYVNYADRLDWTLTDGEVTALRAYLQRGGFLYIDAGINSAFLRENAALGQTHSFADWEVTPVLAEQLQRVFPDKNFEALPRSHPVFQGFYSGLPDPTPLPEAIRDFIVKEKWPQGSYSAMALKMDGGRIGVLATPIIAMGWGRDRFGEWSSPISFRVREAAEGMDERLRSAAFSGPRYETTREDGSIEVIYTQPPNVPAWVQEPNGRWRVFRYYHGEEISGYAHTFYTRLGVNIFVYLMTEG</sequence>
<dbReference type="Pfam" id="PF13709">
    <property type="entry name" value="DUF4159"/>
    <property type="match status" value="1"/>
</dbReference>
<name>A0A6B2M391_9BACT</name>
<evidence type="ECO:0000313" key="3">
    <source>
        <dbReference type="Proteomes" id="UP000478417"/>
    </source>
</evidence>
<dbReference type="InterPro" id="IPR025297">
    <property type="entry name" value="DUF4159"/>
</dbReference>
<feature type="domain" description="DUF4159" evidence="1">
    <location>
        <begin position="43"/>
        <end position="222"/>
    </location>
</feature>
<accession>A0A6B2M391</accession>
<proteinExistence type="predicted"/>
<organism evidence="2 3">
    <name type="scientific">Oceanipulchritudo coccoides</name>
    <dbReference type="NCBI Taxonomy" id="2706888"/>
    <lineage>
        <taxon>Bacteria</taxon>
        <taxon>Pseudomonadati</taxon>
        <taxon>Verrucomicrobiota</taxon>
        <taxon>Opitutia</taxon>
        <taxon>Puniceicoccales</taxon>
        <taxon>Oceanipulchritudinaceae</taxon>
        <taxon>Oceanipulchritudo</taxon>
    </lineage>
</organism>